<dbReference type="Gene3D" id="3.40.630.30">
    <property type="match status" value="1"/>
</dbReference>
<dbReference type="RefSeq" id="XP_022102591.1">
    <property type="nucleotide sequence ID" value="XM_022246899.1"/>
</dbReference>
<dbReference type="Gene3D" id="3.40.1160.10">
    <property type="entry name" value="Acetylglutamate kinase-like"/>
    <property type="match status" value="1"/>
</dbReference>
<gene>
    <name evidence="4 5 6 7 8" type="primary">LOC110985683</name>
</gene>
<protein>
    <submittedName>
        <fullName evidence="4 5">N-acetylglutamate synthase, mitochondrial-like isoform X1</fullName>
    </submittedName>
</protein>
<keyword evidence="3" id="KW-1185">Reference proteome</keyword>
<dbReference type="PIRSF" id="PIRSF036441">
    <property type="entry name" value="NAGK_DUF619"/>
    <property type="match status" value="1"/>
</dbReference>
<dbReference type="Pfam" id="PF04768">
    <property type="entry name" value="NAT"/>
    <property type="match status" value="1"/>
</dbReference>
<dbReference type="InterPro" id="IPR001048">
    <property type="entry name" value="Asp/Glu/Uridylate_kinase"/>
</dbReference>
<dbReference type="OMA" id="FQTCYHS"/>
<dbReference type="GO" id="GO:0003991">
    <property type="term" value="F:acetylglutamate kinase activity"/>
    <property type="evidence" value="ECO:0007669"/>
    <property type="project" value="InterPro"/>
</dbReference>
<name>A0A8B7ZH45_ACAPL</name>
<evidence type="ECO:0000313" key="7">
    <source>
        <dbReference type="RefSeq" id="XP_022102599.1"/>
    </source>
</evidence>
<dbReference type="InterPro" id="IPR011242">
    <property type="entry name" value="ArgB_GNAT"/>
</dbReference>
<keyword evidence="1" id="KW-0808">Transferase</keyword>
<dbReference type="InterPro" id="IPR006855">
    <property type="entry name" value="Vertebrate-like_GNAT_dom"/>
</dbReference>
<dbReference type="CDD" id="cd04265">
    <property type="entry name" value="DUF619-NAGS-U"/>
    <property type="match status" value="1"/>
</dbReference>
<dbReference type="PANTHER" id="PTHR23342:SF0">
    <property type="entry name" value="N-ACETYLGLUTAMATE SYNTHASE, MITOCHONDRIAL"/>
    <property type="match status" value="1"/>
</dbReference>
<reference evidence="4 5" key="1">
    <citation type="submission" date="2025-04" db="UniProtKB">
        <authorList>
            <consortium name="RefSeq"/>
        </authorList>
    </citation>
    <scope>IDENTIFICATION</scope>
</reference>
<dbReference type="Proteomes" id="UP000694845">
    <property type="component" value="Unplaced"/>
</dbReference>
<proteinExistence type="predicted"/>
<organism evidence="3 4">
    <name type="scientific">Acanthaster planci</name>
    <name type="common">Crown-of-thorns starfish</name>
    <dbReference type="NCBI Taxonomy" id="133434"/>
    <lineage>
        <taxon>Eukaryota</taxon>
        <taxon>Metazoa</taxon>
        <taxon>Echinodermata</taxon>
        <taxon>Eleutherozoa</taxon>
        <taxon>Asterozoa</taxon>
        <taxon>Asteroidea</taxon>
        <taxon>Valvatacea</taxon>
        <taxon>Valvatida</taxon>
        <taxon>Acanthasteridae</taxon>
        <taxon>Acanthaster</taxon>
    </lineage>
</organism>
<sequence length="497" mass="55702">MAHYGTSAVRASVASLSHVKDVGTQCMQYLGQLRQMRQWTNSHSVAPAFGNLHSSNGGRNRDLKRFLEEVGTNPKEARYWLKQFQLVSGSSPSRPFAVVQVDQEIFQHSQQLKALSSNLAFLHRNDMKLLVVHGANLPDDKYLSDQELQNSRHQVTTETMIMVNFLEASGAPAHPIFSGSNVLRAESIGRGTKGKVTCVNKEALEWCISSGHIPVLSSIGETSSSQLVSIDAVHATAEVAKAVQAMKVLFLNTTGGLRDRGGRIIEEVHIPADLDALMKQSCSSQDHKTKELVCGLVADLPPLSSVVITSAKTILTELFTHHGSGTMFKKTERILKYSSLKDVDIDRLKKLVTRSFGRVLKENYFKELEGRLHTVYLSEGYSAVAVITQEAGLNVPYLDKFSISLQRQGEGTSDMLWNCVRRDFPSLFWRSRISNKVNAWYFKRSEGSWSNSKWTVFWYGISNQQLSYTLVEWAVKKPKSFHEPDEYEEWPAITESL</sequence>
<dbReference type="GO" id="GO:0006526">
    <property type="term" value="P:L-arginine biosynthetic process"/>
    <property type="evidence" value="ECO:0007669"/>
    <property type="project" value="InterPro"/>
</dbReference>
<evidence type="ECO:0000313" key="6">
    <source>
        <dbReference type="RefSeq" id="XP_022102591.1"/>
    </source>
</evidence>
<dbReference type="GO" id="GO:0004042">
    <property type="term" value="F:L-glutamate N-acetyltransferase activity"/>
    <property type="evidence" value="ECO:0007669"/>
    <property type="project" value="TreeGrafter"/>
</dbReference>
<dbReference type="SUPFAM" id="SSF53633">
    <property type="entry name" value="Carbamate kinase-like"/>
    <property type="match status" value="1"/>
</dbReference>
<dbReference type="AlphaFoldDB" id="A0A8B7ZH45"/>
<dbReference type="RefSeq" id="XP_022102599.1">
    <property type="nucleotide sequence ID" value="XM_022246907.1"/>
</dbReference>
<dbReference type="CTD" id="162417"/>
<dbReference type="GO" id="GO:0005759">
    <property type="term" value="C:mitochondrial matrix"/>
    <property type="evidence" value="ECO:0007669"/>
    <property type="project" value="TreeGrafter"/>
</dbReference>
<evidence type="ECO:0000313" key="3">
    <source>
        <dbReference type="Proteomes" id="UP000694845"/>
    </source>
</evidence>
<evidence type="ECO:0000313" key="8">
    <source>
        <dbReference type="RefSeq" id="XP_022102606.1"/>
    </source>
</evidence>
<evidence type="ECO:0000256" key="1">
    <source>
        <dbReference type="ARBA" id="ARBA00022679"/>
    </source>
</evidence>
<dbReference type="RefSeq" id="XP_022102606.1">
    <property type="nucleotide sequence ID" value="XM_022246914.1"/>
</dbReference>
<dbReference type="KEGG" id="aplc:110985683"/>
<dbReference type="RefSeq" id="XP_022102581.1">
    <property type="nucleotide sequence ID" value="XM_022246889.1"/>
</dbReference>
<dbReference type="Pfam" id="PF00696">
    <property type="entry name" value="AA_kinase"/>
    <property type="match status" value="1"/>
</dbReference>
<evidence type="ECO:0000259" key="2">
    <source>
        <dbReference type="PROSITE" id="PS51731"/>
    </source>
</evidence>
<evidence type="ECO:0000313" key="4">
    <source>
        <dbReference type="RefSeq" id="XP_022102571.1"/>
    </source>
</evidence>
<dbReference type="GeneID" id="110985683"/>
<accession>A0A8B7ZH45</accession>
<feature type="domain" description="N-acetyltransferase" evidence="2">
    <location>
        <begin position="332"/>
        <end position="482"/>
    </location>
</feature>
<evidence type="ECO:0000313" key="5">
    <source>
        <dbReference type="RefSeq" id="XP_022102581.1"/>
    </source>
</evidence>
<dbReference type="PROSITE" id="PS51731">
    <property type="entry name" value="GNAT_NAGS"/>
    <property type="match status" value="1"/>
</dbReference>
<dbReference type="RefSeq" id="XP_022102571.1">
    <property type="nucleotide sequence ID" value="XM_022246879.1"/>
</dbReference>
<dbReference type="InterPro" id="IPR036393">
    <property type="entry name" value="AceGlu_kinase-like_sf"/>
</dbReference>
<dbReference type="OrthoDB" id="438291at2759"/>
<dbReference type="PANTHER" id="PTHR23342">
    <property type="entry name" value="N-ACETYLGLUTAMATE SYNTHASE"/>
    <property type="match status" value="1"/>
</dbReference>
<dbReference type="GO" id="GO:0006536">
    <property type="term" value="P:glutamate metabolic process"/>
    <property type="evidence" value="ECO:0007669"/>
    <property type="project" value="TreeGrafter"/>
</dbReference>